<dbReference type="EMBL" id="MK552141">
    <property type="protein sequence ID" value="QBQ74607.1"/>
    <property type="molecule type" value="Genomic_DNA"/>
</dbReference>
<dbReference type="Proteomes" id="UP000301424">
    <property type="component" value="Segment"/>
</dbReference>
<sequence>MTHIYGSLTIDAQSSMPVLPVLDVEHVMHGQHTNSWYKGQWSMAHVPGTAHTVVALPQRGKFMDVYTASADLERTEAIGQHIADSLRDLDSKHAGSRWLYKLHMLMQETGADVPYTSIINNMSEHASFSLLSQGIDLGVYGVYDTVNRSVQLVWTTDPDFVQRTRATEPTRYLFHRYPVVRDRPLFIHTENVCAKWYVWKQAFTNVDGVLKAFNVLENFLFKNPEVAEIRR</sequence>
<evidence type="ECO:0000313" key="2">
    <source>
        <dbReference type="Proteomes" id="UP000301424"/>
    </source>
</evidence>
<gene>
    <name evidence="1" type="ORF">BcepSauron_227</name>
</gene>
<accession>A0A482MKP7</accession>
<name>A0A482MKP7_9CAUD</name>
<reference evidence="1 2" key="1">
    <citation type="submission" date="2019-02" db="EMBL/GenBank/DDBJ databases">
        <title>Complete genome sequence of Burkholderia cenocepacia phage BcepSauron.</title>
        <authorList>
            <person name="Park K."/>
            <person name="Gonzalez C."/>
            <person name="Liu M."/>
            <person name="Gill J."/>
        </authorList>
    </citation>
    <scope>NUCLEOTIDE SEQUENCE [LARGE SCALE GENOMIC DNA]</scope>
</reference>
<evidence type="ECO:0000313" key="1">
    <source>
        <dbReference type="EMBL" id="QBQ74607.1"/>
    </source>
</evidence>
<proteinExistence type="predicted"/>
<protein>
    <submittedName>
        <fullName evidence="1">Uncharacterized protein</fullName>
    </submittedName>
</protein>
<organism evidence="1 2">
    <name type="scientific">Burkholderia phage BcepSauron</name>
    <dbReference type="NCBI Taxonomy" id="2530033"/>
    <lineage>
        <taxon>Viruses</taxon>
        <taxon>Duplodnaviria</taxon>
        <taxon>Heunggongvirae</taxon>
        <taxon>Uroviricota</taxon>
        <taxon>Caudoviricetes</taxon>
        <taxon>Sarumanvirus</taxon>
        <taxon>Sarumanvirus bcepsauron</taxon>
    </lineage>
</organism>
<keyword evidence="2" id="KW-1185">Reference proteome</keyword>